<evidence type="ECO:0000313" key="1">
    <source>
        <dbReference type="EMBL" id="CAE6495181.1"/>
    </source>
</evidence>
<protein>
    <submittedName>
        <fullName evidence="1">Uncharacterized protein</fullName>
    </submittedName>
</protein>
<name>A0A8H3H9C1_9AGAM</name>
<dbReference type="Proteomes" id="UP000663850">
    <property type="component" value="Unassembled WGS sequence"/>
</dbReference>
<organism evidence="1 2">
    <name type="scientific">Rhizoctonia solani</name>
    <dbReference type="NCBI Taxonomy" id="456999"/>
    <lineage>
        <taxon>Eukaryota</taxon>
        <taxon>Fungi</taxon>
        <taxon>Dikarya</taxon>
        <taxon>Basidiomycota</taxon>
        <taxon>Agaricomycotina</taxon>
        <taxon>Agaricomycetes</taxon>
        <taxon>Cantharellales</taxon>
        <taxon>Ceratobasidiaceae</taxon>
        <taxon>Rhizoctonia</taxon>
    </lineage>
</organism>
<gene>
    <name evidence="1" type="ORF">RDB_LOCUS88770</name>
</gene>
<sequence length="197" mass="22099">MFLYVRAALIMDHWRIGYRFDVQQVRSFPAPVISFTSSSTLHDPSGKEKSTSWLDALRGEWPYIRLAIEYRKAEWTQINTDASTRGSSPSMTCDRFESSITALVQLQHESPSSSASSRLFATLCFAENRCYTAMRVEMRGINGRGVGAAISARVIRPKTPTCTLLFHTTALFPDGLIYPCDYISTVCLIHNLLSLTC</sequence>
<dbReference type="EMBL" id="CAJMWZ010004759">
    <property type="protein sequence ID" value="CAE6495181.1"/>
    <property type="molecule type" value="Genomic_DNA"/>
</dbReference>
<feature type="non-terminal residue" evidence="1">
    <location>
        <position position="1"/>
    </location>
</feature>
<proteinExistence type="predicted"/>
<dbReference type="AlphaFoldDB" id="A0A8H3H9C1"/>
<comment type="caution">
    <text evidence="1">The sequence shown here is derived from an EMBL/GenBank/DDBJ whole genome shotgun (WGS) entry which is preliminary data.</text>
</comment>
<reference evidence="1" key="1">
    <citation type="submission" date="2021-01" db="EMBL/GenBank/DDBJ databases">
        <authorList>
            <person name="Kaushik A."/>
        </authorList>
    </citation>
    <scope>NUCLEOTIDE SEQUENCE</scope>
    <source>
        <strain evidence="1">Type strain: AG8-Rh-89/</strain>
    </source>
</reference>
<accession>A0A8H3H9C1</accession>
<evidence type="ECO:0000313" key="2">
    <source>
        <dbReference type="Proteomes" id="UP000663850"/>
    </source>
</evidence>